<reference evidence="1 2" key="1">
    <citation type="submission" date="2019-09" db="EMBL/GenBank/DDBJ databases">
        <title>NBRP : Genome information of microbial organism related human and environment.</title>
        <authorList>
            <person name="Hattori M."/>
            <person name="Oshima K."/>
            <person name="Inaba H."/>
            <person name="Suda W."/>
            <person name="Sakamoto M."/>
            <person name="Iino T."/>
            <person name="Kitahara M."/>
            <person name="Oshida Y."/>
            <person name="Iida T."/>
            <person name="Kudo T."/>
            <person name="Itoh T."/>
            <person name="Ohkuma M."/>
        </authorList>
    </citation>
    <scope>NUCLEOTIDE SEQUENCE [LARGE SCALE GENOMIC DNA]</scope>
    <source>
        <strain evidence="1 2">Mie-1</strain>
    </source>
</reference>
<evidence type="ECO:0000313" key="2">
    <source>
        <dbReference type="Proteomes" id="UP000325187"/>
    </source>
</evidence>
<accession>A0A5A7N5G2</accession>
<dbReference type="EMBL" id="BKCM01000032">
    <property type="protein sequence ID" value="GER02309.1"/>
    <property type="molecule type" value="Genomic_DNA"/>
</dbReference>
<evidence type="ECO:0000313" key="1">
    <source>
        <dbReference type="EMBL" id="GER02309.1"/>
    </source>
</evidence>
<protein>
    <submittedName>
        <fullName evidence="1">Uncharacterized protein</fullName>
    </submittedName>
</protein>
<dbReference type="Proteomes" id="UP000325187">
    <property type="component" value="Unassembled WGS sequence"/>
</dbReference>
<name>A0A5A7N5G2_9PROT</name>
<proteinExistence type="predicted"/>
<comment type="caution">
    <text evidence="1">The sequence shown here is derived from an EMBL/GenBank/DDBJ whole genome shotgun (WGS) entry which is preliminary data.</text>
</comment>
<sequence length="49" mass="5212">MAKTGAAPAALASEQFLNTRLFDEIAAALGVVSVFFGEVSLEVRDALWQ</sequence>
<organism evidence="1 2">
    <name type="scientific">Iodidimonas gelatinilytica</name>
    <dbReference type="NCBI Taxonomy" id="1236966"/>
    <lineage>
        <taxon>Bacteria</taxon>
        <taxon>Pseudomonadati</taxon>
        <taxon>Pseudomonadota</taxon>
        <taxon>Alphaproteobacteria</taxon>
        <taxon>Iodidimonadales</taxon>
        <taxon>Iodidimonadaceae</taxon>
        <taxon>Iodidimonas</taxon>
    </lineage>
</organism>
<dbReference type="AlphaFoldDB" id="A0A5A7N5G2"/>
<keyword evidence="2" id="KW-1185">Reference proteome</keyword>
<gene>
    <name evidence="1" type="ORF">JCM17845_29320</name>
</gene>